<dbReference type="Proteomes" id="UP001195483">
    <property type="component" value="Unassembled WGS sequence"/>
</dbReference>
<keyword evidence="2" id="KW-1185">Reference proteome</keyword>
<comment type="caution">
    <text evidence="1">The sequence shown here is derived from an EMBL/GenBank/DDBJ whole genome shotgun (WGS) entry which is preliminary data.</text>
</comment>
<evidence type="ECO:0000313" key="1">
    <source>
        <dbReference type="EMBL" id="KAK3598365.1"/>
    </source>
</evidence>
<reference evidence="1" key="3">
    <citation type="submission" date="2023-05" db="EMBL/GenBank/DDBJ databases">
        <authorList>
            <person name="Smith C.H."/>
        </authorList>
    </citation>
    <scope>NUCLEOTIDE SEQUENCE</scope>
    <source>
        <strain evidence="1">CHS0354</strain>
        <tissue evidence="1">Mantle</tissue>
    </source>
</reference>
<dbReference type="AlphaFoldDB" id="A0AAE0W2Y6"/>
<reference evidence="1" key="2">
    <citation type="journal article" date="2021" name="Genome Biol. Evol.">
        <title>Developing a high-quality reference genome for a parasitic bivalve with doubly uniparental inheritance (Bivalvia: Unionida).</title>
        <authorList>
            <person name="Smith C.H."/>
        </authorList>
    </citation>
    <scope>NUCLEOTIDE SEQUENCE</scope>
    <source>
        <strain evidence="1">CHS0354</strain>
        <tissue evidence="1">Mantle</tissue>
    </source>
</reference>
<evidence type="ECO:0000313" key="2">
    <source>
        <dbReference type="Proteomes" id="UP001195483"/>
    </source>
</evidence>
<sequence length="63" mass="7210">MDAGGLYVKVLMVCRHNTGYAVHFLCVKVKCKECSFEASKYFMKTKVVVLKRLSDLGGFFRKK</sequence>
<proteinExistence type="predicted"/>
<dbReference type="EMBL" id="JAEAOA010000271">
    <property type="protein sequence ID" value="KAK3598365.1"/>
    <property type="molecule type" value="Genomic_DNA"/>
</dbReference>
<organism evidence="1 2">
    <name type="scientific">Potamilus streckersoni</name>
    <dbReference type="NCBI Taxonomy" id="2493646"/>
    <lineage>
        <taxon>Eukaryota</taxon>
        <taxon>Metazoa</taxon>
        <taxon>Spiralia</taxon>
        <taxon>Lophotrochozoa</taxon>
        <taxon>Mollusca</taxon>
        <taxon>Bivalvia</taxon>
        <taxon>Autobranchia</taxon>
        <taxon>Heteroconchia</taxon>
        <taxon>Palaeoheterodonta</taxon>
        <taxon>Unionida</taxon>
        <taxon>Unionoidea</taxon>
        <taxon>Unionidae</taxon>
        <taxon>Ambleminae</taxon>
        <taxon>Lampsilini</taxon>
        <taxon>Potamilus</taxon>
    </lineage>
</organism>
<gene>
    <name evidence="1" type="ORF">CHS0354_003387</name>
</gene>
<accession>A0AAE0W2Y6</accession>
<reference evidence="1" key="1">
    <citation type="journal article" date="2021" name="Genome Biol. Evol.">
        <title>A High-Quality Reference Genome for a Parasitic Bivalve with Doubly Uniparental Inheritance (Bivalvia: Unionida).</title>
        <authorList>
            <person name="Smith C.H."/>
        </authorList>
    </citation>
    <scope>NUCLEOTIDE SEQUENCE</scope>
    <source>
        <strain evidence="1">CHS0354</strain>
    </source>
</reference>
<protein>
    <submittedName>
        <fullName evidence="1">Uncharacterized protein</fullName>
    </submittedName>
</protein>
<name>A0AAE0W2Y6_9BIVA</name>